<name>A0A0L0VSC3_9BASI</name>
<protein>
    <submittedName>
        <fullName evidence="2">Uncharacterized protein</fullName>
    </submittedName>
</protein>
<dbReference type="InterPro" id="IPR038921">
    <property type="entry name" value="YOR389W-like"/>
</dbReference>
<gene>
    <name evidence="2" type="ORF">PSTG_04676</name>
</gene>
<comment type="caution">
    <text evidence="2">The sequence shown here is derived from an EMBL/GenBank/DDBJ whole genome shotgun (WGS) entry which is preliminary data.</text>
</comment>
<proteinExistence type="predicted"/>
<dbReference type="STRING" id="1165861.A0A0L0VSC3"/>
<reference evidence="3" key="1">
    <citation type="submission" date="2014-03" db="EMBL/GenBank/DDBJ databases">
        <title>The Genome Sequence of Puccinia striiformis f. sp. tritici PST-78.</title>
        <authorList>
            <consortium name="The Broad Institute Genome Sequencing Platform"/>
            <person name="Cuomo C."/>
            <person name="Hulbert S."/>
            <person name="Chen X."/>
            <person name="Walker B."/>
            <person name="Young S.K."/>
            <person name="Zeng Q."/>
            <person name="Gargeya S."/>
            <person name="Fitzgerald M."/>
            <person name="Haas B."/>
            <person name="Abouelleil A."/>
            <person name="Alvarado L."/>
            <person name="Arachchi H.M."/>
            <person name="Berlin A.M."/>
            <person name="Chapman S.B."/>
            <person name="Goldberg J."/>
            <person name="Griggs A."/>
            <person name="Gujja S."/>
            <person name="Hansen M."/>
            <person name="Howarth C."/>
            <person name="Imamovic A."/>
            <person name="Larimer J."/>
            <person name="McCowan C."/>
            <person name="Montmayeur A."/>
            <person name="Murphy C."/>
            <person name="Neiman D."/>
            <person name="Pearson M."/>
            <person name="Priest M."/>
            <person name="Roberts A."/>
            <person name="Saif S."/>
            <person name="Shea T."/>
            <person name="Sisk P."/>
            <person name="Sykes S."/>
            <person name="Wortman J."/>
            <person name="Nusbaum C."/>
            <person name="Birren B."/>
        </authorList>
    </citation>
    <scope>NUCLEOTIDE SEQUENCE [LARGE SCALE GENOMIC DNA]</scope>
    <source>
        <strain evidence="3">race PST-78</strain>
    </source>
</reference>
<feature type="signal peptide" evidence="1">
    <location>
        <begin position="1"/>
        <end position="24"/>
    </location>
</feature>
<dbReference type="OrthoDB" id="10261782at2759"/>
<evidence type="ECO:0000313" key="2">
    <source>
        <dbReference type="EMBL" id="KNF02179.1"/>
    </source>
</evidence>
<accession>A0A0L0VSC3</accession>
<evidence type="ECO:0000256" key="1">
    <source>
        <dbReference type="SAM" id="SignalP"/>
    </source>
</evidence>
<dbReference type="AlphaFoldDB" id="A0A0L0VSC3"/>
<dbReference type="PANTHER" id="PTHR35204">
    <property type="entry name" value="YALI0A21131P"/>
    <property type="match status" value="1"/>
</dbReference>
<dbReference type="EMBL" id="AJIL01000025">
    <property type="protein sequence ID" value="KNF02179.1"/>
    <property type="molecule type" value="Genomic_DNA"/>
</dbReference>
<sequence length="615" mass="69553">MKRLQLAFVACSLIAFCMVVHSVAEENPQLRFPPANSESDSRPSPGKGHPNFIFASFAGLLQQWPNTFAYSGHSIIPGVIPRGTLLYHGTNYHTPPPTEGLEWLAFNPEYSYVVHSHAPGQVDLYTYAVTRPLRIIYLDGQSASLGTPGFLDSQRVLINGTVPKEFGDQGRYIEAEYERAHQLCKIGKEWGFEGVVRMNNCFEVLLCDFNLQGVELLRSTNATDPYDTHDEPGELLDSMKETLIHPTDPTSDSNATFVSNQSDAINPIFPGGLRNNFQPKIEVFRANNSSVNAKNDSKSTKDDDPEESLLQFMIRPRAMNSPFFRRSPQYYFEASSRQFVTPGEVRVSLDPSGFVSFYDRVESLSQKRQSDGTDESPRHTHTLFGISTSDATRVKERLFNILARKNAEGWRTDSERLDWRALVWTIVQTYSNSLVQLDYLLRRDDLTAIDRAAEVRGLTYGMLIPYVDFSSWNVSDPAWMEQSIKRCARGFTFGTYRSSDLTESIEVIIGAIEGTLDRLCSTVLSIFSQSMELSMPIDSLITQNSKLERAAQSRTSEWRRETSELMKWLGWATWGHCDPPCKPNQMCLPPVWPTFWMKGLPKIEGEFPICSNTSR</sequence>
<keyword evidence="1" id="KW-0732">Signal</keyword>
<dbReference type="Proteomes" id="UP000054564">
    <property type="component" value="Unassembled WGS sequence"/>
</dbReference>
<feature type="chain" id="PRO_5005549852" evidence="1">
    <location>
        <begin position="25"/>
        <end position="615"/>
    </location>
</feature>
<organism evidence="2 3">
    <name type="scientific">Puccinia striiformis f. sp. tritici PST-78</name>
    <dbReference type="NCBI Taxonomy" id="1165861"/>
    <lineage>
        <taxon>Eukaryota</taxon>
        <taxon>Fungi</taxon>
        <taxon>Dikarya</taxon>
        <taxon>Basidiomycota</taxon>
        <taxon>Pucciniomycotina</taxon>
        <taxon>Pucciniomycetes</taxon>
        <taxon>Pucciniales</taxon>
        <taxon>Pucciniaceae</taxon>
        <taxon>Puccinia</taxon>
    </lineage>
</organism>
<keyword evidence="3" id="KW-1185">Reference proteome</keyword>
<evidence type="ECO:0000313" key="3">
    <source>
        <dbReference type="Proteomes" id="UP000054564"/>
    </source>
</evidence>
<dbReference type="PANTHER" id="PTHR35204:SF1">
    <property type="entry name" value="ENTEROTOXIN"/>
    <property type="match status" value="1"/>
</dbReference>